<evidence type="ECO:0000256" key="6">
    <source>
        <dbReference type="ARBA" id="ARBA00030081"/>
    </source>
</evidence>
<dbReference type="AlphaFoldDB" id="A0AAJ7NAX9"/>
<evidence type="ECO:0000313" key="8">
    <source>
        <dbReference type="Proteomes" id="UP000694925"/>
    </source>
</evidence>
<evidence type="ECO:0000256" key="4">
    <source>
        <dbReference type="ARBA" id="ARBA00023204"/>
    </source>
</evidence>
<dbReference type="GO" id="GO:0034974">
    <property type="term" value="C:Swi5-Swi2 complex"/>
    <property type="evidence" value="ECO:0007669"/>
    <property type="project" value="TreeGrafter"/>
</dbReference>
<dbReference type="PANTHER" id="PTHR28529">
    <property type="entry name" value="DNA REPAIR PROTEIN SWI5 HOMOLOG"/>
    <property type="match status" value="1"/>
</dbReference>
<dbReference type="Pfam" id="PF07061">
    <property type="entry name" value="Swi5"/>
    <property type="match status" value="1"/>
</dbReference>
<dbReference type="GO" id="GO:0032798">
    <property type="term" value="C:Swi5-Sfr1 complex"/>
    <property type="evidence" value="ECO:0007669"/>
    <property type="project" value="TreeGrafter"/>
</dbReference>
<evidence type="ECO:0000256" key="3">
    <source>
        <dbReference type="ARBA" id="ARBA00022763"/>
    </source>
</evidence>
<dbReference type="Gene3D" id="1.20.5.170">
    <property type="match status" value="1"/>
</dbReference>
<dbReference type="KEGG" id="ccal:108628750"/>
<keyword evidence="8" id="KW-1185">Reference proteome</keyword>
<dbReference type="InterPro" id="IPR010760">
    <property type="entry name" value="DNA-repair_Swi5"/>
</dbReference>
<evidence type="ECO:0000256" key="2">
    <source>
        <dbReference type="ARBA" id="ARBA00019825"/>
    </source>
</evidence>
<evidence type="ECO:0000256" key="5">
    <source>
        <dbReference type="ARBA" id="ARBA00025380"/>
    </source>
</evidence>
<comment type="function">
    <text evidence="5">Component of the swi5-sfr1 complex, a complex required for double-strand break repair via homologous recombination.</text>
</comment>
<keyword evidence="3" id="KW-0227">DNA damage</keyword>
<feature type="compositionally biased region" description="Polar residues" evidence="7">
    <location>
        <begin position="18"/>
        <end position="34"/>
    </location>
</feature>
<organism evidence="8 9">
    <name type="scientific">Ceratina calcarata</name>
    <dbReference type="NCBI Taxonomy" id="156304"/>
    <lineage>
        <taxon>Eukaryota</taxon>
        <taxon>Metazoa</taxon>
        <taxon>Ecdysozoa</taxon>
        <taxon>Arthropoda</taxon>
        <taxon>Hexapoda</taxon>
        <taxon>Insecta</taxon>
        <taxon>Pterygota</taxon>
        <taxon>Neoptera</taxon>
        <taxon>Endopterygota</taxon>
        <taxon>Hymenoptera</taxon>
        <taxon>Apocrita</taxon>
        <taxon>Aculeata</taxon>
        <taxon>Apoidea</taxon>
        <taxon>Anthophila</taxon>
        <taxon>Apidae</taxon>
        <taxon>Ceratina</taxon>
        <taxon>Zadontomerus</taxon>
    </lineage>
</organism>
<evidence type="ECO:0000313" key="9">
    <source>
        <dbReference type="RefSeq" id="XP_017886370.1"/>
    </source>
</evidence>
<sequence>MLRRKIFRKSNERDRRSVNLTSDEPNSGRQTCSDGNVKENPLLTEEETREYFRLVEQEKILDRQLSDWKAQEAEVRSTQETMSLLHEYNDIKDITQMVLGAIAMINKSTIKDLHEQYDLPVQDN</sequence>
<accession>A0AAJ7NAX9</accession>
<evidence type="ECO:0000256" key="7">
    <source>
        <dbReference type="SAM" id="MobiDB-lite"/>
    </source>
</evidence>
<comment type="similarity">
    <text evidence="1">Belongs to the SWI5/SAE3 family.</text>
</comment>
<protein>
    <recommendedName>
        <fullName evidence="2">DNA repair protein SWI5 homolog</fullName>
    </recommendedName>
    <alternativeName>
        <fullName evidence="6">Protein SAE3 homolog</fullName>
    </alternativeName>
</protein>
<dbReference type="GO" id="GO:0000724">
    <property type="term" value="P:double-strand break repair via homologous recombination"/>
    <property type="evidence" value="ECO:0007669"/>
    <property type="project" value="TreeGrafter"/>
</dbReference>
<keyword evidence="4" id="KW-0234">DNA repair</keyword>
<feature type="region of interest" description="Disordered" evidence="7">
    <location>
        <begin position="9"/>
        <end position="43"/>
    </location>
</feature>
<evidence type="ECO:0000256" key="1">
    <source>
        <dbReference type="ARBA" id="ARBA00008060"/>
    </source>
</evidence>
<gene>
    <name evidence="9" type="primary">LOC108628750</name>
</gene>
<dbReference type="RefSeq" id="XP_017886370.1">
    <property type="nucleotide sequence ID" value="XM_018030881.2"/>
</dbReference>
<dbReference type="PANTHER" id="PTHR28529:SF2">
    <property type="entry name" value="DNA REPAIR PROTEIN SWI5 HOMOLOG"/>
    <property type="match status" value="1"/>
</dbReference>
<proteinExistence type="inferred from homology"/>
<name>A0AAJ7NAX9_9HYME</name>
<reference evidence="9" key="1">
    <citation type="submission" date="2025-08" db="UniProtKB">
        <authorList>
            <consortium name="RefSeq"/>
        </authorList>
    </citation>
    <scope>IDENTIFICATION</scope>
    <source>
        <tissue evidence="9">Whole body</tissue>
    </source>
</reference>
<dbReference type="GeneID" id="108628750"/>
<dbReference type="Proteomes" id="UP000694925">
    <property type="component" value="Unplaced"/>
</dbReference>